<dbReference type="GO" id="GO:0012505">
    <property type="term" value="C:endomembrane system"/>
    <property type="evidence" value="ECO:0007669"/>
    <property type="project" value="UniProtKB-SubCell"/>
</dbReference>
<dbReference type="AlphaFoldDB" id="A0AAU9IRK0"/>
<dbReference type="GO" id="GO:0015421">
    <property type="term" value="F:ABC-type oligopeptide transporter activity"/>
    <property type="evidence" value="ECO:0007669"/>
    <property type="project" value="TreeGrafter"/>
</dbReference>
<gene>
    <name evidence="16" type="ORF">BSTOLATCC_MIC14497</name>
</gene>
<organism evidence="16 17">
    <name type="scientific">Blepharisma stoltei</name>
    <dbReference type="NCBI Taxonomy" id="1481888"/>
    <lineage>
        <taxon>Eukaryota</taxon>
        <taxon>Sar</taxon>
        <taxon>Alveolata</taxon>
        <taxon>Ciliophora</taxon>
        <taxon>Postciliodesmatophora</taxon>
        <taxon>Heterotrichea</taxon>
        <taxon>Heterotrichida</taxon>
        <taxon>Blepharismidae</taxon>
        <taxon>Blepharisma</taxon>
    </lineage>
</organism>
<keyword evidence="11" id="KW-0325">Glycoprotein</keyword>
<evidence type="ECO:0000256" key="10">
    <source>
        <dbReference type="ARBA" id="ARBA00023136"/>
    </source>
</evidence>
<dbReference type="SMART" id="SM00382">
    <property type="entry name" value="AAA"/>
    <property type="match status" value="2"/>
</dbReference>
<reference evidence="16" key="1">
    <citation type="submission" date="2021-09" db="EMBL/GenBank/DDBJ databases">
        <authorList>
            <consortium name="AG Swart"/>
            <person name="Singh M."/>
            <person name="Singh A."/>
            <person name="Seah K."/>
            <person name="Emmerich C."/>
        </authorList>
    </citation>
    <scope>NUCLEOTIDE SEQUENCE</scope>
    <source>
        <strain evidence="16">ATCC30299</strain>
    </source>
</reference>
<dbReference type="InterPro" id="IPR027417">
    <property type="entry name" value="P-loop_NTPase"/>
</dbReference>
<evidence type="ECO:0000256" key="7">
    <source>
        <dbReference type="ARBA" id="ARBA00022840"/>
    </source>
</evidence>
<evidence type="ECO:0000256" key="4">
    <source>
        <dbReference type="ARBA" id="ARBA00022692"/>
    </source>
</evidence>
<comment type="similarity">
    <text evidence="2">Belongs to the ABC transporter superfamily. ABCB family. MHC peptide exporter (TC 3.A.1.209) subfamily.</text>
</comment>
<feature type="region of interest" description="Disordered" evidence="12">
    <location>
        <begin position="257"/>
        <end position="285"/>
    </location>
</feature>
<evidence type="ECO:0000256" key="1">
    <source>
        <dbReference type="ARBA" id="ARBA00004127"/>
    </source>
</evidence>
<dbReference type="NCBIfam" id="NF010167">
    <property type="entry name" value="PRK13648.1"/>
    <property type="match status" value="2"/>
</dbReference>
<dbReference type="GO" id="GO:0005743">
    <property type="term" value="C:mitochondrial inner membrane"/>
    <property type="evidence" value="ECO:0007669"/>
    <property type="project" value="TreeGrafter"/>
</dbReference>
<keyword evidence="7" id="KW-0067">ATP-binding</keyword>
<keyword evidence="3" id="KW-0813">Transport</keyword>
<feature type="transmembrane region" description="Helical" evidence="13">
    <location>
        <begin position="349"/>
        <end position="366"/>
    </location>
</feature>
<evidence type="ECO:0000256" key="9">
    <source>
        <dbReference type="ARBA" id="ARBA00022989"/>
    </source>
</evidence>
<sequence length="863" mass="96006">MLIQGSRDSEICGKIVFKNVKFSYPSTPNSEILKGLSFELKPGQKLGVVGSTGSGKSTIIQLLLRFYEPTSGSIMIDDHDIREYSISYLREHIGIVSQEPLLFNTTIYENIRYGKLSAKEEEIHIAAQKAGAHNFIKKLPLKYQTPAGSKGSQLSGGQKQRIAIARAIVRNPKILLLDEATSALDRQTEQAVVEDIDKALPKSTKITIAQNLATIKDSTYIIMIDQGVSSEFGTHKELMKNKSKYYHLVKMQKIQRKNRDDEQNKEVSNGFDGNRLIKGEEGKVTPEETENIRKKMLHFSQSEKRWLYFGILGSLFVASSYPISGMLNGKQIFVLSEENDDMLSKSAEYGGWICFLALFVAIGLIMQSINYPKMSSNITAKMREESFKALLKYEAAFFDLPENNCSALSARLCNDCEKVNGLSGSMIGIIISIVAALLVAHGVAAAYSWRMSLIFLSVLPVISIAIFASYFAQEVGVVKYNYEPCTAIAADAIMNYRTAKAFNLEKVMLEKYLEPAKAEFASLQQKAQVSGFTYGLGFGALFCVYALLYWYGAKLVLDGVDTYKDMIISLITCQFGSDSFLIAGVYMPDIKNGIEAAKRLFKILEYQPTINVNSKDGEKKEIKGKIEFKDVTFCYPNRNYMALKSLSFEIKTGTHFAVIGRTGSGKSTVIQLIMRLYDPLSGAVLIDDLDIKSYNLKHLRRQIGYVGQEPVLFTGSISENISYGIKSEQNQVEEAAKKAQAIEFINDPKYPEAFARQVGLKGSMLSGGQKQRIVIARAIIRDPKILIFDEATSALDPKTEDALLSTIKEVMAGKTCIMIAHRLKTISEAHQVMVLESGKILEIGARKDLMTKGGYFYNMISNL</sequence>
<feature type="domain" description="ABC transmembrane type-1" evidence="15">
    <location>
        <begin position="309"/>
        <end position="592"/>
    </location>
</feature>
<dbReference type="CDD" id="cd18578">
    <property type="entry name" value="ABC_6TM_Pgp_ABCB1_D2_like"/>
    <property type="match status" value="1"/>
</dbReference>
<dbReference type="SUPFAM" id="SSF52540">
    <property type="entry name" value="P-loop containing nucleoside triphosphate hydrolases"/>
    <property type="match status" value="2"/>
</dbReference>
<keyword evidence="6" id="KW-0547">Nucleotide-binding</keyword>
<dbReference type="Gene3D" id="1.20.1560.10">
    <property type="entry name" value="ABC transporter type 1, transmembrane domain"/>
    <property type="match status" value="1"/>
</dbReference>
<feature type="compositionally biased region" description="Basic and acidic residues" evidence="12">
    <location>
        <begin position="275"/>
        <end position="285"/>
    </location>
</feature>
<dbReference type="PANTHER" id="PTHR43394">
    <property type="entry name" value="ATP-DEPENDENT PERMEASE MDL1, MITOCHONDRIAL"/>
    <property type="match status" value="1"/>
</dbReference>
<keyword evidence="17" id="KW-1185">Reference proteome</keyword>
<comment type="caution">
    <text evidence="16">The sequence shown here is derived from an EMBL/GenBank/DDBJ whole genome shotgun (WGS) entry which is preliminary data.</text>
</comment>
<dbReference type="Pfam" id="PF00664">
    <property type="entry name" value="ABC_membrane"/>
    <property type="match status" value="1"/>
</dbReference>
<feature type="domain" description="ABC transporter" evidence="14">
    <location>
        <begin position="626"/>
        <end position="862"/>
    </location>
</feature>
<dbReference type="InterPro" id="IPR003593">
    <property type="entry name" value="AAA+_ATPase"/>
</dbReference>
<dbReference type="InterPro" id="IPR011527">
    <property type="entry name" value="ABC1_TM_dom"/>
</dbReference>
<feature type="transmembrane region" description="Helical" evidence="13">
    <location>
        <begin position="306"/>
        <end position="329"/>
    </location>
</feature>
<evidence type="ECO:0000256" key="11">
    <source>
        <dbReference type="ARBA" id="ARBA00023180"/>
    </source>
</evidence>
<evidence type="ECO:0000256" key="3">
    <source>
        <dbReference type="ARBA" id="ARBA00022448"/>
    </source>
</evidence>
<keyword evidence="5" id="KW-0677">Repeat</keyword>
<comment type="subcellular location">
    <subcellularLocation>
        <location evidence="1">Endomembrane system</location>
        <topology evidence="1">Multi-pass membrane protein</topology>
    </subcellularLocation>
</comment>
<evidence type="ECO:0000256" key="6">
    <source>
        <dbReference type="ARBA" id="ARBA00022741"/>
    </source>
</evidence>
<feature type="transmembrane region" description="Helical" evidence="13">
    <location>
        <begin position="427"/>
        <end position="447"/>
    </location>
</feature>
<feature type="domain" description="ABC transporter" evidence="14">
    <location>
        <begin position="15"/>
        <end position="251"/>
    </location>
</feature>
<dbReference type="PROSITE" id="PS00211">
    <property type="entry name" value="ABC_TRANSPORTER_1"/>
    <property type="match status" value="2"/>
</dbReference>
<protein>
    <submittedName>
        <fullName evidence="16">Uncharacterized protein</fullName>
    </submittedName>
</protein>
<dbReference type="GO" id="GO:0016887">
    <property type="term" value="F:ATP hydrolysis activity"/>
    <property type="evidence" value="ECO:0007669"/>
    <property type="project" value="InterPro"/>
</dbReference>
<dbReference type="Gene3D" id="3.40.50.300">
    <property type="entry name" value="P-loop containing nucleotide triphosphate hydrolases"/>
    <property type="match status" value="2"/>
</dbReference>
<evidence type="ECO:0000259" key="14">
    <source>
        <dbReference type="PROSITE" id="PS50893"/>
    </source>
</evidence>
<evidence type="ECO:0000259" key="15">
    <source>
        <dbReference type="PROSITE" id="PS50929"/>
    </source>
</evidence>
<dbReference type="InterPro" id="IPR003439">
    <property type="entry name" value="ABC_transporter-like_ATP-bd"/>
</dbReference>
<dbReference type="InterPro" id="IPR039421">
    <property type="entry name" value="Type_1_exporter"/>
</dbReference>
<dbReference type="GO" id="GO:0090374">
    <property type="term" value="P:oligopeptide export from mitochondrion"/>
    <property type="evidence" value="ECO:0007669"/>
    <property type="project" value="TreeGrafter"/>
</dbReference>
<dbReference type="GO" id="GO:0005524">
    <property type="term" value="F:ATP binding"/>
    <property type="evidence" value="ECO:0007669"/>
    <property type="project" value="UniProtKB-KW"/>
</dbReference>
<dbReference type="Proteomes" id="UP001162131">
    <property type="component" value="Unassembled WGS sequence"/>
</dbReference>
<name>A0AAU9IRK0_9CILI</name>
<dbReference type="PROSITE" id="PS50929">
    <property type="entry name" value="ABC_TM1F"/>
    <property type="match status" value="1"/>
</dbReference>
<feature type="transmembrane region" description="Helical" evidence="13">
    <location>
        <begin position="566"/>
        <end position="586"/>
    </location>
</feature>
<evidence type="ECO:0000256" key="12">
    <source>
        <dbReference type="SAM" id="MobiDB-lite"/>
    </source>
</evidence>
<dbReference type="PROSITE" id="PS50893">
    <property type="entry name" value="ABC_TRANSPORTER_2"/>
    <property type="match status" value="2"/>
</dbReference>
<feature type="transmembrane region" description="Helical" evidence="13">
    <location>
        <begin position="453"/>
        <end position="472"/>
    </location>
</feature>
<dbReference type="InterPro" id="IPR036640">
    <property type="entry name" value="ABC1_TM_sf"/>
</dbReference>
<evidence type="ECO:0000313" key="17">
    <source>
        <dbReference type="Proteomes" id="UP001162131"/>
    </source>
</evidence>
<proteinExistence type="inferred from homology"/>
<dbReference type="FunFam" id="3.40.50.300:FF:000479">
    <property type="entry name" value="Multidrug resistance protein 1A"/>
    <property type="match status" value="1"/>
</dbReference>
<dbReference type="FunFam" id="3.40.50.300:FF:000140">
    <property type="entry name" value="Lipid A export ATP-binding/permease protein MsbA"/>
    <property type="match status" value="1"/>
</dbReference>
<dbReference type="CDD" id="cd03249">
    <property type="entry name" value="ABC_MTABC3_MDL1_MDL2"/>
    <property type="match status" value="1"/>
</dbReference>
<dbReference type="Pfam" id="PF00005">
    <property type="entry name" value="ABC_tran"/>
    <property type="match status" value="2"/>
</dbReference>
<keyword evidence="10 13" id="KW-0472">Membrane</keyword>
<evidence type="ECO:0000256" key="2">
    <source>
        <dbReference type="ARBA" id="ARBA00006493"/>
    </source>
</evidence>
<evidence type="ECO:0000256" key="13">
    <source>
        <dbReference type="SAM" id="Phobius"/>
    </source>
</evidence>
<evidence type="ECO:0000256" key="5">
    <source>
        <dbReference type="ARBA" id="ARBA00022737"/>
    </source>
</evidence>
<keyword evidence="8" id="KW-1278">Translocase</keyword>
<accession>A0AAU9IRK0</accession>
<feature type="transmembrane region" description="Helical" evidence="13">
    <location>
        <begin position="532"/>
        <end position="551"/>
    </location>
</feature>
<dbReference type="InterPro" id="IPR017871">
    <property type="entry name" value="ABC_transporter-like_CS"/>
</dbReference>
<dbReference type="PANTHER" id="PTHR43394:SF1">
    <property type="entry name" value="ATP-BINDING CASSETTE SUB-FAMILY B MEMBER 10, MITOCHONDRIAL"/>
    <property type="match status" value="1"/>
</dbReference>
<dbReference type="EMBL" id="CAJZBQ010000014">
    <property type="protein sequence ID" value="CAG9315747.1"/>
    <property type="molecule type" value="Genomic_DNA"/>
</dbReference>
<keyword evidence="4 13" id="KW-0812">Transmembrane</keyword>
<dbReference type="SUPFAM" id="SSF90123">
    <property type="entry name" value="ABC transporter transmembrane region"/>
    <property type="match status" value="1"/>
</dbReference>
<evidence type="ECO:0000313" key="16">
    <source>
        <dbReference type="EMBL" id="CAG9315747.1"/>
    </source>
</evidence>
<evidence type="ECO:0000256" key="8">
    <source>
        <dbReference type="ARBA" id="ARBA00022967"/>
    </source>
</evidence>
<keyword evidence="9 13" id="KW-1133">Transmembrane helix</keyword>